<dbReference type="SUPFAM" id="SSF110296">
    <property type="entry name" value="Oligoxyloglucan reducing end-specific cellobiohydrolase"/>
    <property type="match status" value="2"/>
</dbReference>
<dbReference type="VEuPathDB" id="FungiDB:CJI97_003547"/>
<accession>A0A0L0P3M9</accession>
<dbReference type="VEuPathDB" id="FungiDB:B9J08_003473"/>
<dbReference type="Gene3D" id="3.30.60.270">
    <property type="match status" value="1"/>
</dbReference>
<dbReference type="VEuPathDB" id="FungiDB:CJJ07_001732"/>
<dbReference type="InterPro" id="IPR015943">
    <property type="entry name" value="WD40/YVTN_repeat-like_dom_sf"/>
</dbReference>
<evidence type="ECO:0000256" key="7">
    <source>
        <dbReference type="SAM" id="MobiDB-lite"/>
    </source>
</evidence>
<dbReference type="InterPro" id="IPR031778">
    <property type="entry name" value="Sortilin_N"/>
</dbReference>
<keyword evidence="9" id="KW-0732">Signal</keyword>
<evidence type="ECO:0000256" key="8">
    <source>
        <dbReference type="SAM" id="Phobius"/>
    </source>
</evidence>
<keyword evidence="3" id="KW-0677">Repeat</keyword>
<dbReference type="Pfam" id="PF15901">
    <property type="entry name" value="Sortilin_C"/>
    <property type="match status" value="2"/>
</dbReference>
<evidence type="ECO:0000313" key="11">
    <source>
        <dbReference type="EMBL" id="KNE00840.1"/>
    </source>
</evidence>
<dbReference type="GO" id="GO:0016020">
    <property type="term" value="C:membrane"/>
    <property type="evidence" value="ECO:0007669"/>
    <property type="project" value="UniProtKB-SubCell"/>
</dbReference>
<feature type="compositionally biased region" description="Basic and acidic residues" evidence="7">
    <location>
        <begin position="1523"/>
        <end position="1532"/>
    </location>
</feature>
<keyword evidence="2 8" id="KW-0812">Transmembrane</keyword>
<comment type="subcellular location">
    <subcellularLocation>
        <location evidence="1">Membrane</location>
    </subcellularLocation>
</comment>
<dbReference type="GO" id="GO:0006896">
    <property type="term" value="P:Golgi to vacuole transport"/>
    <property type="evidence" value="ECO:0007669"/>
    <property type="project" value="TreeGrafter"/>
</dbReference>
<evidence type="ECO:0000313" key="12">
    <source>
        <dbReference type="Proteomes" id="UP000037122"/>
    </source>
</evidence>
<evidence type="ECO:0000256" key="6">
    <source>
        <dbReference type="ARBA" id="ARBA00023180"/>
    </source>
</evidence>
<keyword evidence="5 8" id="KW-0472">Membrane</keyword>
<dbReference type="Pfam" id="PF15902">
    <property type="entry name" value="Sortilin-Vps10"/>
    <property type="match status" value="2"/>
</dbReference>
<dbReference type="SMART" id="SM00602">
    <property type="entry name" value="VPS10"/>
    <property type="match status" value="2"/>
</dbReference>
<evidence type="ECO:0000259" key="10">
    <source>
        <dbReference type="SMART" id="SM00602"/>
    </source>
</evidence>
<dbReference type="GO" id="GO:0005794">
    <property type="term" value="C:Golgi apparatus"/>
    <property type="evidence" value="ECO:0007669"/>
    <property type="project" value="TreeGrafter"/>
</dbReference>
<comment type="caution">
    <text evidence="11">The sequence shown here is derived from an EMBL/GenBank/DDBJ whole genome shotgun (WGS) entry which is preliminary data.</text>
</comment>
<dbReference type="GO" id="GO:0006623">
    <property type="term" value="P:protein targeting to vacuole"/>
    <property type="evidence" value="ECO:0007669"/>
    <property type="project" value="TreeGrafter"/>
</dbReference>
<dbReference type="Gene3D" id="2.130.10.10">
    <property type="entry name" value="YVTN repeat-like/Quinoprotein amine dehydrogenase"/>
    <property type="match status" value="3"/>
</dbReference>
<dbReference type="GO" id="GO:0006895">
    <property type="term" value="P:Golgi to endosome transport"/>
    <property type="evidence" value="ECO:0007669"/>
    <property type="project" value="TreeGrafter"/>
</dbReference>
<evidence type="ECO:0000256" key="9">
    <source>
        <dbReference type="SAM" id="SignalP"/>
    </source>
</evidence>
<dbReference type="PANTHER" id="PTHR12106:SF27">
    <property type="entry name" value="SORTILIN-RELATED RECEPTOR"/>
    <property type="match status" value="1"/>
</dbReference>
<organism evidence="11 12">
    <name type="scientific">Candidozyma auris</name>
    <name type="common">Yeast</name>
    <name type="synonym">Candida auris</name>
    <dbReference type="NCBI Taxonomy" id="498019"/>
    <lineage>
        <taxon>Eukaryota</taxon>
        <taxon>Fungi</taxon>
        <taxon>Dikarya</taxon>
        <taxon>Ascomycota</taxon>
        <taxon>Saccharomycotina</taxon>
        <taxon>Pichiomycetes</taxon>
        <taxon>Metschnikowiaceae</taxon>
        <taxon>Candidozyma</taxon>
    </lineage>
</organism>
<feature type="transmembrane region" description="Helical" evidence="8">
    <location>
        <begin position="1351"/>
        <end position="1374"/>
    </location>
</feature>
<feature type="domain" description="VPS10" evidence="10">
    <location>
        <begin position="41"/>
        <end position="677"/>
    </location>
</feature>
<evidence type="ECO:0000256" key="3">
    <source>
        <dbReference type="ARBA" id="ARBA00022737"/>
    </source>
</evidence>
<evidence type="ECO:0000256" key="1">
    <source>
        <dbReference type="ARBA" id="ARBA00004370"/>
    </source>
</evidence>
<dbReference type="Gene3D" id="2.10.70.80">
    <property type="match status" value="2"/>
</dbReference>
<proteinExistence type="predicted"/>
<feature type="domain" description="VPS10" evidence="10">
    <location>
        <begin position="711"/>
        <end position="1336"/>
    </location>
</feature>
<evidence type="ECO:0000256" key="4">
    <source>
        <dbReference type="ARBA" id="ARBA00022989"/>
    </source>
</evidence>
<protein>
    <submittedName>
        <fullName evidence="11">Vacuolar protein sorting targeting protein 10</fullName>
    </submittedName>
</protein>
<dbReference type="PANTHER" id="PTHR12106">
    <property type="entry name" value="SORTILIN RELATED"/>
    <property type="match status" value="1"/>
</dbReference>
<feature type="signal peptide" evidence="9">
    <location>
        <begin position="1"/>
        <end position="18"/>
    </location>
</feature>
<sequence length="1532" mass="172723">MRLDLLLWIAALTHVVAAFDPKVLLTKLEGDTYDVLYFDDSTHIISARSDGLWASFDDGAKWQNLKKDVEAKALSFDPNVKERAFAFTHSTKQYYTTDKGKTWKEFELKNHDESVIVNQQPLIIHNVADPNLILFQLVSCQRLVKGFPEGCKKQFFYTADGLKLVKKLPVDAELCVFGKGSTDFAFSGDPKTIFCAKHKLNSFGHVMESSIVKSSDFFKSETEISDAGFKSGRILDLRVDASFMVAMVLSDRFNTKSHISLFVSKDGDVFDKSNLDVEVNQGAVMFLPSLKLALFLEVVQLRRRLFPVTSVWRSDSQGINFQNIADKTLYFGTIKLENFDGVWFSAFLRETDSQDGGFFGGGRGGVRTSFTSKVSINDGQDWQPLRLLDDDNCKIENGCSLNLIDIATVDGMGKFTTGPTANIIIGVGNAGDPSQNEKDWKTYVSRDGGITWTKAIDEPCAFAYGDQGNIIFAMSFPSILMEEPSRTYYYSLDQGKTWTKGTFENPFIPITLISTLDGTGKKFLAAGPDRDQKASFFVLVDFSDAFGGTKCKENDLEKVYARVVNDEPLCIYGHKESLLRRKQDAKCFVSKLFEDIKVKEEPCECVEADYECSKYFRLSPKGACVPNDEKIKEVCAAKKLKKIKLTDKQLMAGNLCKENKKINFILEEEFDCNAYKDEDDSQKKVVGSVPHEFEGRLAQYSYVKTADDMNENLLVRTSNNMMYASNDGGLSFRKIPVNEKLVWFALGATPGSAILLTDNRIFYLSDDGANTFKKLEAPGRLAPTRGLNPTFHPTDEKEFIWYTSEGCDPQMNPECEVTAHYTTDGGLSFQKLRSGIRFCDYISLNNDTLSNLIYCLTSEKKQKLVYTENYFKETEPKVLFDYVASYAVKPNYVIVATVLEDREEMRAKVTMDGKTFADASFPKDFKVEAQTAYNILDSSDHSIFMHVTTDSTKDRERGALLKSNSNGTFYVLSLNDVNRGKIGYVDYDRIQALEGVILANTVSNPEKDEKKKLKTQISFNDGSEWTYLAPPNVDSEGKKTKCSGLSLKKCSLHLQGYTERPDYTDTYGSSSAVGVLFGVGNVGEYLGDGDLATYMSLDAGLSWKEVVKGQHMWEFGDQGSVLVLTDQLKETNTLMYSTNGGDDWQEFKFADKKVFILDLATVQSDTSLKFVIFGSEKQDLHTTYAYSIDFTKYFDRQCQLNLEKPDSDDFEYWTPRRPFSKDNCLFGKENKYLRRKSHSNCFIGGAPLKDGFKESRICTCTRADYECDYNYYRDSDGTCKLVDGLSPADRMKEMCEVEGTFQYFVPTGYRKIPLSKCEGGKGFDSLITRPCPGHEKEYNDFYGIGLGGGRIFGIIFAPVFVFLAAFLIASWFVYERGIRRNGGFQRLGQIRLDDDDDFQPIEENTVDVVVNKIVRGGILTVAGAVAVLKTIRKVDRAMLERLSLSLFGRRPGQRSYVRVPDDEDELFGNFEDNYEDELENADDINFEVEDDPVEFTEYADEPPNENDNDADERLFGIDDQSDEDRSSRITED</sequence>
<dbReference type="InterPro" id="IPR031777">
    <property type="entry name" value="Sortilin_C"/>
</dbReference>
<feature type="region of interest" description="Disordered" evidence="7">
    <location>
        <begin position="1491"/>
        <end position="1532"/>
    </location>
</feature>
<dbReference type="VEuPathDB" id="FungiDB:CJI96_0001995"/>
<feature type="chain" id="PRO_5005545538" evidence="9">
    <location>
        <begin position="19"/>
        <end position="1532"/>
    </location>
</feature>
<dbReference type="InterPro" id="IPR006581">
    <property type="entry name" value="VPS10"/>
</dbReference>
<dbReference type="VEuPathDB" id="FungiDB:QG37_01705"/>
<dbReference type="Proteomes" id="UP000037122">
    <property type="component" value="Unassembled WGS sequence"/>
</dbReference>
<evidence type="ECO:0000256" key="2">
    <source>
        <dbReference type="ARBA" id="ARBA00022692"/>
    </source>
</evidence>
<gene>
    <name evidence="11" type="ORF">QG37_01705</name>
</gene>
<reference evidence="12" key="1">
    <citation type="journal article" date="2015" name="BMC Genomics">
        <title>Draft genome of a commonly misdiagnosed multidrug resistant pathogen Candida auris.</title>
        <authorList>
            <person name="Chatterjee S."/>
            <person name="Alampalli S.V."/>
            <person name="Nageshan R.K."/>
            <person name="Chettiar S.T."/>
            <person name="Joshi S."/>
            <person name="Tatu U.S."/>
        </authorList>
    </citation>
    <scope>NUCLEOTIDE SEQUENCE [LARGE SCALE GENOMIC DNA]</scope>
    <source>
        <strain evidence="12">6684</strain>
    </source>
</reference>
<name>A0A0L0P3M9_CANAR</name>
<dbReference type="InterPro" id="IPR050310">
    <property type="entry name" value="VPS10-sortilin"/>
</dbReference>
<keyword evidence="6" id="KW-0325">Glycoprotein</keyword>
<dbReference type="EMBL" id="LGST01000016">
    <property type="protein sequence ID" value="KNE00840.1"/>
    <property type="molecule type" value="Genomic_DNA"/>
</dbReference>
<dbReference type="GO" id="GO:0005829">
    <property type="term" value="C:cytosol"/>
    <property type="evidence" value="ECO:0007669"/>
    <property type="project" value="GOC"/>
</dbReference>
<keyword evidence="4 8" id="KW-1133">Transmembrane helix</keyword>
<evidence type="ECO:0000256" key="5">
    <source>
        <dbReference type="ARBA" id="ARBA00023136"/>
    </source>
</evidence>
<dbReference type="CDD" id="cd15482">
    <property type="entry name" value="Sialidase_non-viral"/>
    <property type="match status" value="1"/>
</dbReference>
<dbReference type="FunFam" id="3.30.60.270:FF:000005">
    <property type="entry name" value="Sortilin"/>
    <property type="match status" value="1"/>
</dbReference>
<dbReference type="VEuPathDB" id="FungiDB:CJJ09_000633"/>
<feature type="compositionally biased region" description="Acidic residues" evidence="7">
    <location>
        <begin position="1491"/>
        <end position="1510"/>
    </location>
</feature>